<feature type="transmembrane region" description="Helical" evidence="1">
    <location>
        <begin position="52"/>
        <end position="81"/>
    </location>
</feature>
<dbReference type="CDD" id="cd07987">
    <property type="entry name" value="LPLAT_MGAT-like"/>
    <property type="match status" value="1"/>
</dbReference>
<accession>A0AAV2JYV0</accession>
<dbReference type="PANTHER" id="PTHR22753">
    <property type="entry name" value="TRANSMEMBRANE PROTEIN 68"/>
    <property type="match status" value="1"/>
</dbReference>
<sequence>MEQRCPPLRTSQNQSCVWESEDTLSLLLCVLRSLEAWAGLGQLEDYLSVLEYVLWVFTPLAVVFILPFIIVILLYFSILFLHVYKRKNQLREAYSNNLWDGARKTLATIWDGHGAIWHGYEVHGLEKIPESGPALIVYYHGAIPIDYYYFLANVVLQKGRTCHSVADHFLFKIPGFKLLLEVFSVIHGPQEECVRALRSGHLLGISPGGVREALFSDETYKLHWGKRKGFAQVAIDAQVPIIPMFTQNVREGFRSLGTLRFFRWLYERFRLPAAPVYGGFPVKFRTFLGDPIPYDPHISAAQLAEKVQKEVQALIDQHQQIPGSILRALCERMFDLRHPHTVFMSDLRHSHTVFMSDLRHPHTVFMSDLRHPHTVFMSDLRHPHTVFMSDLRHPHTVFMSDLRHPHTVFMSDLRHPHTVFMSDLRHPHTVFMSDLRHPHTVGMSDFRHPYTVFMSDRTHPHTVFMSDLRHPHTVFMSDLRHPHTVGMSDFRHSHTVFMSDLRHPHTVFMSDLRHPHTVFMSDLRHPHTVFMSDLRHPHTVFMSDLRHPYTVFMSDRTHPHTVFMSDLRHPHTVFMSDLRHPHTVFMSDLRHPHTVFMFDLRHPHTVGMSDFRHPHTVGMSDLRHPHTVFMSDPFSHFWFWVTSHGCCVRVFECKCNSSMRSRLSG</sequence>
<organism evidence="3 4">
    <name type="scientific">Knipowitschia caucasica</name>
    <name type="common">Caucasian dwarf goby</name>
    <name type="synonym">Pomatoschistus caucasicus</name>
    <dbReference type="NCBI Taxonomy" id="637954"/>
    <lineage>
        <taxon>Eukaryota</taxon>
        <taxon>Metazoa</taxon>
        <taxon>Chordata</taxon>
        <taxon>Craniata</taxon>
        <taxon>Vertebrata</taxon>
        <taxon>Euteleostomi</taxon>
        <taxon>Actinopterygii</taxon>
        <taxon>Neopterygii</taxon>
        <taxon>Teleostei</taxon>
        <taxon>Neoteleostei</taxon>
        <taxon>Acanthomorphata</taxon>
        <taxon>Gobiaria</taxon>
        <taxon>Gobiiformes</taxon>
        <taxon>Gobioidei</taxon>
        <taxon>Gobiidae</taxon>
        <taxon>Gobiinae</taxon>
        <taxon>Knipowitschia</taxon>
    </lineage>
</organism>
<evidence type="ECO:0000313" key="4">
    <source>
        <dbReference type="Proteomes" id="UP001497482"/>
    </source>
</evidence>
<name>A0AAV2JYV0_KNICA</name>
<keyword evidence="1" id="KW-0812">Transmembrane</keyword>
<keyword evidence="4" id="KW-1185">Reference proteome</keyword>
<dbReference type="SUPFAM" id="SSF69593">
    <property type="entry name" value="Glycerol-3-phosphate (1)-acyltransferase"/>
    <property type="match status" value="1"/>
</dbReference>
<dbReference type="Pfam" id="PF01553">
    <property type="entry name" value="Acyltransferase"/>
    <property type="match status" value="1"/>
</dbReference>
<proteinExistence type="predicted"/>
<dbReference type="InterPro" id="IPR002123">
    <property type="entry name" value="Plipid/glycerol_acylTrfase"/>
</dbReference>
<gene>
    <name evidence="3" type="ORF">KC01_LOCUS11495</name>
</gene>
<reference evidence="3 4" key="1">
    <citation type="submission" date="2024-04" db="EMBL/GenBank/DDBJ databases">
        <authorList>
            <person name="Waldvogel A.-M."/>
            <person name="Schoenle A."/>
        </authorList>
    </citation>
    <scope>NUCLEOTIDE SEQUENCE [LARGE SCALE GENOMIC DNA]</scope>
</reference>
<dbReference type="AlphaFoldDB" id="A0AAV2JYV0"/>
<keyword evidence="1" id="KW-1133">Transmembrane helix</keyword>
<evidence type="ECO:0000259" key="2">
    <source>
        <dbReference type="Pfam" id="PF01553"/>
    </source>
</evidence>
<keyword evidence="1" id="KW-0472">Membrane</keyword>
<feature type="domain" description="Phospholipid/glycerol acyltransferase" evidence="2">
    <location>
        <begin position="121"/>
        <end position="244"/>
    </location>
</feature>
<dbReference type="EMBL" id="OZ035836">
    <property type="protein sequence ID" value="CAL1580677.1"/>
    <property type="molecule type" value="Genomic_DNA"/>
</dbReference>
<protein>
    <recommendedName>
        <fullName evidence="2">Phospholipid/glycerol acyltransferase domain-containing protein</fullName>
    </recommendedName>
</protein>
<dbReference type="GO" id="GO:0016020">
    <property type="term" value="C:membrane"/>
    <property type="evidence" value="ECO:0007669"/>
    <property type="project" value="TreeGrafter"/>
</dbReference>
<dbReference type="Proteomes" id="UP001497482">
    <property type="component" value="Chromosome 14"/>
</dbReference>
<dbReference type="GO" id="GO:0016746">
    <property type="term" value="F:acyltransferase activity"/>
    <property type="evidence" value="ECO:0007669"/>
    <property type="project" value="InterPro"/>
</dbReference>
<evidence type="ECO:0000313" key="3">
    <source>
        <dbReference type="EMBL" id="CAL1580677.1"/>
    </source>
</evidence>
<dbReference type="PANTHER" id="PTHR22753:SF14">
    <property type="entry name" value="MONOACYLGLYCEROL_DIACYLGLYCEROL O-ACYLTRANSFERASE"/>
    <property type="match status" value="1"/>
</dbReference>
<evidence type="ECO:0000256" key="1">
    <source>
        <dbReference type="SAM" id="Phobius"/>
    </source>
</evidence>